<sequence length="76" mass="8751">MFISLLRWLGVKVIVWEHTHNVRNATVSIAGILTYIKTHGTMTINQYNSILYELGRIEKSLAYVRKLNKGWKSGSM</sequence>
<proteinExistence type="predicted"/>
<gene>
    <name evidence="3" type="ORF">MM415A00172_0031</name>
    <name evidence="2" type="ORF">MM415B00296_0027</name>
    <name evidence="1" type="ORF">TM448A00615_0006</name>
</gene>
<dbReference type="AlphaFoldDB" id="A0A6H1ZIM4"/>
<accession>A0A6H1ZIM4</accession>
<name>A0A6H1ZIM4_9ZZZZ</name>
<organism evidence="1">
    <name type="scientific">viral metagenome</name>
    <dbReference type="NCBI Taxonomy" id="1070528"/>
    <lineage>
        <taxon>unclassified sequences</taxon>
        <taxon>metagenomes</taxon>
        <taxon>organismal metagenomes</taxon>
    </lineage>
</organism>
<evidence type="ECO:0000313" key="3">
    <source>
        <dbReference type="EMBL" id="QJA84687.1"/>
    </source>
</evidence>
<dbReference type="EMBL" id="MT144034">
    <property type="protein sequence ID" value="QJA47167.1"/>
    <property type="molecule type" value="Genomic_DNA"/>
</dbReference>
<protein>
    <submittedName>
        <fullName evidence="1">Uncharacterized protein</fullName>
    </submittedName>
</protein>
<dbReference type="EMBL" id="MT142533">
    <property type="protein sequence ID" value="QJA84687.1"/>
    <property type="molecule type" value="Genomic_DNA"/>
</dbReference>
<evidence type="ECO:0000313" key="1">
    <source>
        <dbReference type="EMBL" id="QJA47167.1"/>
    </source>
</evidence>
<reference evidence="1" key="1">
    <citation type="submission" date="2020-03" db="EMBL/GenBank/DDBJ databases">
        <title>The deep terrestrial virosphere.</title>
        <authorList>
            <person name="Holmfeldt K."/>
            <person name="Nilsson E."/>
            <person name="Simone D."/>
            <person name="Lopez-Fernandez M."/>
            <person name="Wu X."/>
            <person name="de Brujin I."/>
            <person name="Lundin D."/>
            <person name="Andersson A."/>
            <person name="Bertilsson S."/>
            <person name="Dopson M."/>
        </authorList>
    </citation>
    <scope>NUCLEOTIDE SEQUENCE</scope>
    <source>
        <strain evidence="3">MM415A00172</strain>
        <strain evidence="2">MM415B00296</strain>
        <strain evidence="1">TM448A00615</strain>
    </source>
</reference>
<evidence type="ECO:0000313" key="2">
    <source>
        <dbReference type="EMBL" id="QJA67121.1"/>
    </source>
</evidence>
<dbReference type="EMBL" id="MT141566">
    <property type="protein sequence ID" value="QJA67121.1"/>
    <property type="molecule type" value="Genomic_DNA"/>
</dbReference>